<feature type="domain" description="Gram-positive cocci surface proteins LPxTG" evidence="10">
    <location>
        <begin position="1206"/>
        <end position="1243"/>
    </location>
</feature>
<dbReference type="Gene3D" id="1.20.1270.70">
    <property type="entry name" value="Designed single chain three-helix bundle"/>
    <property type="match status" value="1"/>
</dbReference>
<feature type="signal peptide" evidence="8">
    <location>
        <begin position="1"/>
        <end position="26"/>
    </location>
</feature>
<dbReference type="InterPro" id="IPR019931">
    <property type="entry name" value="LPXTG_anchor"/>
</dbReference>
<dbReference type="InterPro" id="IPR008963">
    <property type="entry name" value="Purple_acid_Pase-like_N"/>
</dbReference>
<dbReference type="NCBIfam" id="TIGR01167">
    <property type="entry name" value="LPXTG_anchor"/>
    <property type="match status" value="1"/>
</dbReference>
<dbReference type="InterPro" id="IPR015914">
    <property type="entry name" value="PAPs_N"/>
</dbReference>
<keyword evidence="14" id="KW-1185">Reference proteome</keyword>
<evidence type="ECO:0000256" key="3">
    <source>
        <dbReference type="ARBA" id="ARBA00022525"/>
    </source>
</evidence>
<gene>
    <name evidence="13" type="ORF">H9631_06830</name>
</gene>
<evidence type="ECO:0000256" key="6">
    <source>
        <dbReference type="SAM" id="MobiDB-lite"/>
    </source>
</evidence>
<evidence type="ECO:0000259" key="10">
    <source>
        <dbReference type="Pfam" id="PF00746"/>
    </source>
</evidence>
<feature type="chain" id="PRO_5046266699" evidence="8">
    <location>
        <begin position="27"/>
        <end position="1245"/>
    </location>
</feature>
<keyword evidence="2" id="KW-0134">Cell wall</keyword>
<evidence type="ECO:0000256" key="2">
    <source>
        <dbReference type="ARBA" id="ARBA00022512"/>
    </source>
</evidence>
<dbReference type="InterPro" id="IPR004843">
    <property type="entry name" value="Calcineurin-like_PHP"/>
</dbReference>
<feature type="region of interest" description="Disordered" evidence="6">
    <location>
        <begin position="1143"/>
        <end position="1214"/>
    </location>
</feature>
<dbReference type="EMBL" id="JACSPV010000008">
    <property type="protein sequence ID" value="MBD8004793.1"/>
    <property type="molecule type" value="Genomic_DNA"/>
</dbReference>
<dbReference type="CDD" id="cd00063">
    <property type="entry name" value="FN3"/>
    <property type="match status" value="1"/>
</dbReference>
<evidence type="ECO:0000256" key="5">
    <source>
        <dbReference type="ARBA" id="ARBA00023088"/>
    </source>
</evidence>
<feature type="compositionally biased region" description="Basic and acidic residues" evidence="6">
    <location>
        <begin position="1176"/>
        <end position="1209"/>
    </location>
</feature>
<feature type="compositionally biased region" description="Basic and acidic residues" evidence="6">
    <location>
        <begin position="42"/>
        <end position="83"/>
    </location>
</feature>
<evidence type="ECO:0000256" key="1">
    <source>
        <dbReference type="ARBA" id="ARBA00004168"/>
    </source>
</evidence>
<feature type="domain" description="Purple acid phosphatase N-terminal" evidence="12">
    <location>
        <begin position="700"/>
        <end position="794"/>
    </location>
</feature>
<dbReference type="Gene3D" id="2.60.40.680">
    <property type="match status" value="1"/>
</dbReference>
<evidence type="ECO:0000256" key="4">
    <source>
        <dbReference type="ARBA" id="ARBA00022729"/>
    </source>
</evidence>
<protein>
    <submittedName>
        <fullName evidence="13">Metallophosphoesterase</fullName>
    </submittedName>
</protein>
<evidence type="ECO:0000256" key="7">
    <source>
        <dbReference type="SAM" id="Phobius"/>
    </source>
</evidence>
<keyword evidence="3" id="KW-0964">Secreted</keyword>
<dbReference type="InterPro" id="IPR029052">
    <property type="entry name" value="Metallo-depent_PP-like"/>
</dbReference>
<feature type="compositionally biased region" description="Basic and acidic residues" evidence="6">
    <location>
        <begin position="109"/>
        <end position="125"/>
    </location>
</feature>
<reference evidence="13 14" key="1">
    <citation type="submission" date="2020-08" db="EMBL/GenBank/DDBJ databases">
        <title>A Genomic Blueprint of the Chicken Gut Microbiome.</title>
        <authorList>
            <person name="Gilroy R."/>
            <person name="Ravi A."/>
            <person name="Getino M."/>
            <person name="Pursley I."/>
            <person name="Horton D.L."/>
            <person name="Alikhan N.-F."/>
            <person name="Baker D."/>
            <person name="Gharbi K."/>
            <person name="Hall N."/>
            <person name="Watson M."/>
            <person name="Adriaenssens E.M."/>
            <person name="Foster-Nyarko E."/>
            <person name="Jarju S."/>
            <person name="Secka A."/>
            <person name="Antonio M."/>
            <person name="Oren A."/>
            <person name="Chaudhuri R."/>
            <person name="La Ragione R.M."/>
            <person name="Hildebrand F."/>
            <person name="Pallen M.J."/>
        </authorList>
    </citation>
    <scope>NUCLEOTIDE SEQUENCE [LARGE SCALE GENOMIC DNA]</scope>
    <source>
        <strain evidence="13 14">Sa1BUA2</strain>
    </source>
</reference>
<name>A0ABR8VJ55_9BACI</name>
<dbReference type="InterPro" id="IPR002102">
    <property type="entry name" value="Cohesin_dom"/>
</dbReference>
<feature type="domain" description="Calcineurin-like phosphoesterase" evidence="9">
    <location>
        <begin position="802"/>
        <end position="990"/>
    </location>
</feature>
<dbReference type="InterPro" id="IPR008965">
    <property type="entry name" value="CBM2/CBM3_carb-bd_dom_sf"/>
</dbReference>
<dbReference type="Proteomes" id="UP000648182">
    <property type="component" value="Unassembled WGS sequence"/>
</dbReference>
<dbReference type="SUPFAM" id="SSF49363">
    <property type="entry name" value="Purple acid phosphatase, N-terminal domain"/>
    <property type="match status" value="1"/>
</dbReference>
<dbReference type="PANTHER" id="PTHR45867">
    <property type="entry name" value="PURPLE ACID PHOSPHATASE"/>
    <property type="match status" value="1"/>
</dbReference>
<sequence>MKRKSMFYILAFVLLFSQFVPSIAMATELPETTIEQEQVAEQQKEINTDIEQVEQKEEESKQEITDQKTEQKTEQKSDQKTELTETETETEETKVHSEPVNENPTLTDQVKEEEKVKTASEEKNQPLEAPGPNYLLEDFESGLGSWAVSSARANSVNVSISDEVARFGKHSLKIDYDFTNQPGTSGVYANIGEAIEIPGHPKKISMWVYGDGEKHWLRQILYDANGENFNIDYTPSYPNGVTWEGWKYVEAEIPSNWKPPFKLGNEAIRYMATSEEAKGKATIYIDNIRAIYEDVEEDTTNPTISNLSPSDEQLVYSNQPEIAVHVSDDQSGLDFSKTEMTLDGKPVEPTINEEVGTISYTPVKPLAEGLHKVWVNVADKEGNHSFTTWTFTVEAGGPAIDWDVDEDIYAGSQFTANMTVKHVKQFAGMTFNIQYDAKRLTLVDMNPDKEGIQVSIPEKLQSAVSHHKVDPEAGIIEIAFDQMNKIDLKEEETVIGLTYSLGLDASGDFTLNLNDGQYFYADQPAEAVPFFLPAFKGHISQPLKLTLTGLSQATPTTMKVVDKNDQPVSGASISVLGDQKLIKVMKPTSIYKGGSGVAGEPYEPLEVGTLIPVAQTPYDGFDFYRIFMPNGEQRYYHVPMEDVEEVDWGSIFGKTNDQGIIETDQLTLSRIPLKLQAVKGNLVSQVESFTISPHLGKNAPEHITLTWTNDSKTTQHFTWKTDTFTEGSVVEVNPVNVKSEKLIFKGTTTLFGDQTGEMNLHKVEATGLQPGTTYEYRVGDGSGTGWSEYSTFTTEAANNDPFRFMFVADSQAYDKEGFKLTSDLLDLGLNKFPDMKFVVHAGDIVEEGDKLPQWEDFKEATKGVSSKLPLMMLLGNHDVYGDGANIFKNLYSYPQNGPAGKEGFVYSFDYGKARFLMLNSEFGIQDMKEQEEWIREEVRSAGDKWIIAMFHRSPYKSNPKRGEDATQTIFAPLLEELQVDLVLTGHDHAYMRSHPIENGVVQPEGEGTIYLIGGSAGPKFYPGSEEDYINVIYAEEKQVFTSLLVEDEEIKIEAYTSDDELVDNYVLKKRDKTQPVDKTALQSLVDEINDAQLNAEEFTETSWKPFVEALEAAKVALDNEVYSQEEIDELVNQLQALYKGLEVKEDPGKPGENPEDPGKPGENPEDPGKPGENPEDPGKPGEDPTKKPDLDNTNKGTDGKKATESDSTGKKLPNTATSTFNLIIIGAVFLFVGAGIYLVFRRRVY</sequence>
<dbReference type="Gene3D" id="2.60.120.430">
    <property type="entry name" value="Galactose-binding lectin"/>
    <property type="match status" value="1"/>
</dbReference>
<evidence type="ECO:0000313" key="13">
    <source>
        <dbReference type="EMBL" id="MBD8004793.1"/>
    </source>
</evidence>
<dbReference type="RefSeq" id="WP_191811246.1">
    <property type="nucleotide sequence ID" value="NZ_JACSPV010000008.1"/>
</dbReference>
<feature type="region of interest" description="Disordered" evidence="6">
    <location>
        <begin position="36"/>
        <end position="131"/>
    </location>
</feature>
<dbReference type="Gene3D" id="3.60.21.10">
    <property type="match status" value="1"/>
</dbReference>
<keyword evidence="7" id="KW-1133">Transmembrane helix</keyword>
<evidence type="ECO:0000259" key="9">
    <source>
        <dbReference type="Pfam" id="PF00149"/>
    </source>
</evidence>
<dbReference type="Pfam" id="PF00963">
    <property type="entry name" value="Cohesin"/>
    <property type="match status" value="1"/>
</dbReference>
<keyword evidence="5" id="KW-0572">Peptidoglycan-anchor</keyword>
<dbReference type="PANTHER" id="PTHR45867:SF3">
    <property type="entry name" value="ACID PHOSPHATASE TYPE 7"/>
    <property type="match status" value="1"/>
</dbReference>
<evidence type="ECO:0000259" key="11">
    <source>
        <dbReference type="Pfam" id="PF00963"/>
    </source>
</evidence>
<comment type="caution">
    <text evidence="13">The sequence shown here is derived from an EMBL/GenBank/DDBJ whole genome shotgun (WGS) entry which is preliminary data.</text>
</comment>
<proteinExistence type="predicted"/>
<dbReference type="Pfam" id="PF00149">
    <property type="entry name" value="Metallophos"/>
    <property type="match status" value="1"/>
</dbReference>
<accession>A0ABR8VJ55</accession>
<comment type="subcellular location">
    <subcellularLocation>
        <location evidence="1">Secreted</location>
        <location evidence="1">Cell wall</location>
        <topology evidence="1">Peptidoglycan-anchor</topology>
    </subcellularLocation>
</comment>
<dbReference type="Pfam" id="PF16656">
    <property type="entry name" value="Pur_ac_phosph_N"/>
    <property type="match status" value="1"/>
</dbReference>
<feature type="domain" description="Cohesin" evidence="11">
    <location>
        <begin position="407"/>
        <end position="484"/>
    </location>
</feature>
<dbReference type="SUPFAM" id="SSF49384">
    <property type="entry name" value="Carbohydrate-binding domain"/>
    <property type="match status" value="1"/>
</dbReference>
<dbReference type="Gene3D" id="2.60.40.380">
    <property type="entry name" value="Purple acid phosphatase-like, N-terminal"/>
    <property type="match status" value="1"/>
</dbReference>
<dbReference type="InterPro" id="IPR003961">
    <property type="entry name" value="FN3_dom"/>
</dbReference>
<dbReference type="SUPFAM" id="SSF56300">
    <property type="entry name" value="Metallo-dependent phosphatases"/>
    <property type="match status" value="1"/>
</dbReference>
<evidence type="ECO:0000256" key="8">
    <source>
        <dbReference type="SAM" id="SignalP"/>
    </source>
</evidence>
<keyword evidence="7" id="KW-0812">Transmembrane</keyword>
<evidence type="ECO:0000313" key="14">
    <source>
        <dbReference type="Proteomes" id="UP000648182"/>
    </source>
</evidence>
<evidence type="ECO:0000259" key="12">
    <source>
        <dbReference type="Pfam" id="PF16656"/>
    </source>
</evidence>
<dbReference type="CDD" id="cd08547">
    <property type="entry name" value="Type_II_cohesin"/>
    <property type="match status" value="1"/>
</dbReference>
<keyword evidence="4 8" id="KW-0732">Signal</keyword>
<dbReference type="Pfam" id="PF00746">
    <property type="entry name" value="Gram_pos_anchor"/>
    <property type="match status" value="1"/>
</dbReference>
<keyword evidence="7" id="KW-0472">Membrane</keyword>
<feature type="transmembrane region" description="Helical" evidence="7">
    <location>
        <begin position="1220"/>
        <end position="1240"/>
    </location>
</feature>
<organism evidence="13 14">
    <name type="scientific">Bacillus norwichensis</name>
    <dbReference type="NCBI Taxonomy" id="2762217"/>
    <lineage>
        <taxon>Bacteria</taxon>
        <taxon>Bacillati</taxon>
        <taxon>Bacillota</taxon>
        <taxon>Bacilli</taxon>
        <taxon>Bacillales</taxon>
        <taxon>Bacillaceae</taxon>
        <taxon>Bacillus</taxon>
    </lineage>
</organism>